<sequence>MGIVSLCINPSGLFSYFVALLFRWSFPSLVACPNLEFFTYSKYFLSHLFLSCFILSPTPPSRSHQHTSLFDMTQWHPVLQTTCPKLIHYGCVYCSPFLPTSCHMGVCLLDLPSPPPLPSRHTPLILIDQFVLPPYPVPRPLSGCQPRSSSSLSHSSRLRQISNIFFLFLPFLFFAI</sequence>
<dbReference type="EMBL" id="ML179051">
    <property type="protein sequence ID" value="THV05108.1"/>
    <property type="molecule type" value="Genomic_DNA"/>
</dbReference>
<reference evidence="1 2" key="1">
    <citation type="journal article" date="2019" name="Nat. Ecol. Evol.">
        <title>Megaphylogeny resolves global patterns of mushroom evolution.</title>
        <authorList>
            <person name="Varga T."/>
            <person name="Krizsan K."/>
            <person name="Foldi C."/>
            <person name="Dima B."/>
            <person name="Sanchez-Garcia M."/>
            <person name="Sanchez-Ramirez S."/>
            <person name="Szollosi G.J."/>
            <person name="Szarkandi J.G."/>
            <person name="Papp V."/>
            <person name="Albert L."/>
            <person name="Andreopoulos W."/>
            <person name="Angelini C."/>
            <person name="Antonin V."/>
            <person name="Barry K.W."/>
            <person name="Bougher N.L."/>
            <person name="Buchanan P."/>
            <person name="Buyck B."/>
            <person name="Bense V."/>
            <person name="Catcheside P."/>
            <person name="Chovatia M."/>
            <person name="Cooper J."/>
            <person name="Damon W."/>
            <person name="Desjardin D."/>
            <person name="Finy P."/>
            <person name="Geml J."/>
            <person name="Haridas S."/>
            <person name="Hughes K."/>
            <person name="Justo A."/>
            <person name="Karasinski D."/>
            <person name="Kautmanova I."/>
            <person name="Kiss B."/>
            <person name="Kocsube S."/>
            <person name="Kotiranta H."/>
            <person name="LaButti K.M."/>
            <person name="Lechner B.E."/>
            <person name="Liimatainen K."/>
            <person name="Lipzen A."/>
            <person name="Lukacs Z."/>
            <person name="Mihaltcheva S."/>
            <person name="Morgado L.N."/>
            <person name="Niskanen T."/>
            <person name="Noordeloos M.E."/>
            <person name="Ohm R.A."/>
            <person name="Ortiz-Santana B."/>
            <person name="Ovrebo C."/>
            <person name="Racz N."/>
            <person name="Riley R."/>
            <person name="Savchenko A."/>
            <person name="Shiryaev A."/>
            <person name="Soop K."/>
            <person name="Spirin V."/>
            <person name="Szebenyi C."/>
            <person name="Tomsovsky M."/>
            <person name="Tulloss R.E."/>
            <person name="Uehling J."/>
            <person name="Grigoriev I.V."/>
            <person name="Vagvolgyi C."/>
            <person name="Papp T."/>
            <person name="Martin F.M."/>
            <person name="Miettinen O."/>
            <person name="Hibbett D.S."/>
            <person name="Nagy L.G."/>
        </authorList>
    </citation>
    <scope>NUCLEOTIDE SEQUENCE [LARGE SCALE GENOMIC DNA]</scope>
    <source>
        <strain evidence="1 2">CBS 962.96</strain>
    </source>
</reference>
<organism evidence="1 2">
    <name type="scientific">Dendrothele bispora (strain CBS 962.96)</name>
    <dbReference type="NCBI Taxonomy" id="1314807"/>
    <lineage>
        <taxon>Eukaryota</taxon>
        <taxon>Fungi</taxon>
        <taxon>Dikarya</taxon>
        <taxon>Basidiomycota</taxon>
        <taxon>Agaricomycotina</taxon>
        <taxon>Agaricomycetes</taxon>
        <taxon>Agaricomycetidae</taxon>
        <taxon>Agaricales</taxon>
        <taxon>Agaricales incertae sedis</taxon>
        <taxon>Dendrothele</taxon>
    </lineage>
</organism>
<gene>
    <name evidence="1" type="ORF">K435DRAFT_137135</name>
</gene>
<evidence type="ECO:0000313" key="1">
    <source>
        <dbReference type="EMBL" id="THV05108.1"/>
    </source>
</evidence>
<name>A0A4S8MPZ4_DENBC</name>
<accession>A0A4S8MPZ4</accession>
<evidence type="ECO:0000313" key="2">
    <source>
        <dbReference type="Proteomes" id="UP000297245"/>
    </source>
</evidence>
<proteinExistence type="predicted"/>
<dbReference type="AlphaFoldDB" id="A0A4S8MPZ4"/>
<protein>
    <submittedName>
        <fullName evidence="1">Uncharacterized protein</fullName>
    </submittedName>
</protein>
<keyword evidence="2" id="KW-1185">Reference proteome</keyword>
<dbReference type="Proteomes" id="UP000297245">
    <property type="component" value="Unassembled WGS sequence"/>
</dbReference>